<feature type="transmembrane region" description="Helical" evidence="10">
    <location>
        <begin position="363"/>
        <end position="384"/>
    </location>
</feature>
<keyword evidence="6 8" id="KW-0472">Membrane</keyword>
<dbReference type="PANTHER" id="PTHR31942:SF52">
    <property type="entry name" value="MLO-LIKE PROTEIN 1"/>
    <property type="match status" value="1"/>
</dbReference>
<dbReference type="Proteomes" id="UP001634007">
    <property type="component" value="Unassembled WGS sequence"/>
</dbReference>
<evidence type="ECO:0000256" key="5">
    <source>
        <dbReference type="ARBA" id="ARBA00022989"/>
    </source>
</evidence>
<keyword evidence="3 8" id="KW-0812">Transmembrane</keyword>
<dbReference type="PANTHER" id="PTHR31942">
    <property type="entry name" value="MLO-LIKE PROTEIN 1"/>
    <property type="match status" value="1"/>
</dbReference>
<gene>
    <name evidence="8" type="primary">MLO</name>
    <name evidence="11" type="ORF">ACJRO7_000314</name>
</gene>
<name>A0ABD3LMA7_EUCGL</name>
<evidence type="ECO:0000256" key="6">
    <source>
        <dbReference type="ARBA" id="ARBA00023136"/>
    </source>
</evidence>
<reference evidence="11 12" key="1">
    <citation type="submission" date="2024-11" db="EMBL/GenBank/DDBJ databases">
        <title>Chromosome-level genome assembly of Eucalyptus globulus Labill. provides insights into its genome evolution.</title>
        <authorList>
            <person name="Li X."/>
        </authorList>
    </citation>
    <scope>NUCLEOTIDE SEQUENCE [LARGE SCALE GENOMIC DNA]</scope>
    <source>
        <strain evidence="11">CL2024</strain>
        <tissue evidence="11">Fresh tender leaves</tissue>
    </source>
</reference>
<comment type="subcellular location">
    <subcellularLocation>
        <location evidence="1 8">Membrane</location>
        <topology evidence="1 8">Multi-pass membrane protein</topology>
    </subcellularLocation>
</comment>
<evidence type="ECO:0000256" key="4">
    <source>
        <dbReference type="ARBA" id="ARBA00022821"/>
    </source>
</evidence>
<comment type="caution">
    <text evidence="11">The sequence shown here is derived from an EMBL/GenBank/DDBJ whole genome shotgun (WGS) entry which is preliminary data.</text>
</comment>
<feature type="transmembrane region" description="Helical" evidence="10">
    <location>
        <begin position="396"/>
        <end position="418"/>
    </location>
</feature>
<keyword evidence="8" id="KW-0112">Calmodulin-binding</keyword>
<evidence type="ECO:0000256" key="8">
    <source>
        <dbReference type="RuleBase" id="RU280816"/>
    </source>
</evidence>
<evidence type="ECO:0000256" key="9">
    <source>
        <dbReference type="SAM" id="MobiDB-lite"/>
    </source>
</evidence>
<evidence type="ECO:0000256" key="7">
    <source>
        <dbReference type="ARBA" id="ARBA00023265"/>
    </source>
</evidence>
<organism evidence="11 12">
    <name type="scientific">Eucalyptus globulus</name>
    <name type="common">Tasmanian blue gum</name>
    <dbReference type="NCBI Taxonomy" id="34317"/>
    <lineage>
        <taxon>Eukaryota</taxon>
        <taxon>Viridiplantae</taxon>
        <taxon>Streptophyta</taxon>
        <taxon>Embryophyta</taxon>
        <taxon>Tracheophyta</taxon>
        <taxon>Spermatophyta</taxon>
        <taxon>Magnoliopsida</taxon>
        <taxon>eudicotyledons</taxon>
        <taxon>Gunneridae</taxon>
        <taxon>Pentapetalae</taxon>
        <taxon>rosids</taxon>
        <taxon>malvids</taxon>
        <taxon>Myrtales</taxon>
        <taxon>Myrtaceae</taxon>
        <taxon>Myrtoideae</taxon>
        <taxon>Eucalypteae</taxon>
        <taxon>Eucalyptus</taxon>
    </lineage>
</organism>
<dbReference type="GO" id="GO:0006952">
    <property type="term" value="P:defense response"/>
    <property type="evidence" value="ECO:0007669"/>
    <property type="project" value="UniProtKB-KW"/>
</dbReference>
<dbReference type="EMBL" id="JBJKBG010000001">
    <property type="protein sequence ID" value="KAL3752898.1"/>
    <property type="molecule type" value="Genomic_DNA"/>
</dbReference>
<evidence type="ECO:0000256" key="2">
    <source>
        <dbReference type="ARBA" id="ARBA00006574"/>
    </source>
</evidence>
<keyword evidence="12" id="KW-1185">Reference proteome</keyword>
<evidence type="ECO:0000256" key="1">
    <source>
        <dbReference type="ARBA" id="ARBA00004141"/>
    </source>
</evidence>
<evidence type="ECO:0000256" key="10">
    <source>
        <dbReference type="SAM" id="Phobius"/>
    </source>
</evidence>
<accession>A0ABD3LMA7</accession>
<protein>
    <recommendedName>
        <fullName evidence="8">MLO-like protein</fullName>
    </recommendedName>
</protein>
<dbReference type="Pfam" id="PF03094">
    <property type="entry name" value="Mlo"/>
    <property type="match status" value="1"/>
</dbReference>
<evidence type="ECO:0000256" key="3">
    <source>
        <dbReference type="ARBA" id="ARBA00022692"/>
    </source>
</evidence>
<feature type="compositionally biased region" description="Polar residues" evidence="9">
    <location>
        <begin position="501"/>
        <end position="511"/>
    </location>
</feature>
<keyword evidence="5 8" id="KW-1133">Transmembrane helix</keyword>
<dbReference type="AlphaFoldDB" id="A0ABD3LMA7"/>
<comment type="function">
    <text evidence="8">May be involved in modulation of pathogen defense and leaf cell death.</text>
</comment>
<dbReference type="GO" id="GO:0005516">
    <property type="term" value="F:calmodulin binding"/>
    <property type="evidence" value="ECO:0007669"/>
    <property type="project" value="UniProtKB-KW"/>
</dbReference>
<evidence type="ECO:0000313" key="11">
    <source>
        <dbReference type="EMBL" id="KAL3752898.1"/>
    </source>
</evidence>
<feature type="region of interest" description="Disordered" evidence="9">
    <location>
        <begin position="492"/>
        <end position="525"/>
    </location>
</feature>
<feature type="transmembrane region" description="Helical" evidence="10">
    <location>
        <begin position="159"/>
        <end position="178"/>
    </location>
</feature>
<feature type="transmembrane region" description="Helical" evidence="10">
    <location>
        <begin position="300"/>
        <end position="317"/>
    </location>
</feature>
<keyword evidence="7 8" id="KW-0568">Pathogenesis-related protein</keyword>
<proteinExistence type="inferred from homology"/>
<comment type="similarity">
    <text evidence="2 8">Belongs to the MLO family.</text>
</comment>
<keyword evidence="4 8" id="KW-0611">Plant defense</keyword>
<dbReference type="GO" id="GO:0016020">
    <property type="term" value="C:membrane"/>
    <property type="evidence" value="ECO:0007669"/>
    <property type="project" value="UniProtKB-SubCell"/>
</dbReference>
<feature type="transmembrane region" description="Helical" evidence="10">
    <location>
        <begin position="20"/>
        <end position="47"/>
    </location>
</feature>
<sequence>MAVTEVDNTSGMSLEYTPTWVVAVVCFCIVFISITVEELFHCAGQYLKKKKKSESWPLVDGSRKIKDELMLLGLISLLLTVFQSSIRKICISEQLDNILLPCKKPNPPSAVANFNTSSFASSATRGRRLLAVASDTTDYCSEKGKVALLSVEEIHQLDIFIFVLATFHVVICVLRVLFVRIQWGRLGTYDKEIGSADKQKQGEELAKILEHNKKPSRFFSYMVVSNMEKSIYSLTKEEYIALRLNFITACDPKDAGKDFQKYILWILEKEFEKMIEINWYSWFLTVIYMLMNVAGWNAYFWISFIPFTILLIVGLRLEFMISRLIKWVAENHRKNENASSENGAKGTVYKFTNNYRCFRFVDILIHIMLFLNSLELAFFFFMLIQYGFHSCIMENVGFVVSRIVMGGCLQILCMSRILPLYAIMKSQMHLEQQLDKHNKIREIKIYLEEYLSNEHVKKCLDELDEIKTQLKEKQMDEEEEMQIPTWISELIDHRKNRREQPNSPEESTNTELAGRSGAGDIEAQN</sequence>
<feature type="transmembrane region" description="Helical" evidence="10">
    <location>
        <begin position="68"/>
        <end position="86"/>
    </location>
</feature>
<comment type="domain">
    <text evidence="8">The C-terminus contains a calmodulin-binding domain, which binds calmodulin in a calcium-dependent fashion.</text>
</comment>
<evidence type="ECO:0000313" key="12">
    <source>
        <dbReference type="Proteomes" id="UP001634007"/>
    </source>
</evidence>
<dbReference type="InterPro" id="IPR004326">
    <property type="entry name" value="Mlo"/>
</dbReference>
<feature type="transmembrane region" description="Helical" evidence="10">
    <location>
        <begin position="277"/>
        <end position="294"/>
    </location>
</feature>